<proteinExistence type="predicted"/>
<reference evidence="1" key="2">
    <citation type="submission" date="2020-09" db="EMBL/GenBank/DDBJ databases">
        <authorList>
            <person name="Sun Q."/>
            <person name="Ohkuma M."/>
        </authorList>
    </citation>
    <scope>NUCLEOTIDE SEQUENCE</scope>
    <source>
        <strain evidence="1">JCM 4346</strain>
    </source>
</reference>
<evidence type="ECO:0000313" key="1">
    <source>
        <dbReference type="EMBL" id="GGR23998.1"/>
    </source>
</evidence>
<protein>
    <submittedName>
        <fullName evidence="1">Uncharacterized protein</fullName>
    </submittedName>
</protein>
<organism evidence="1 2">
    <name type="scientific">Streptomyces aurantiogriseus</name>
    <dbReference type="NCBI Taxonomy" id="66870"/>
    <lineage>
        <taxon>Bacteria</taxon>
        <taxon>Bacillati</taxon>
        <taxon>Actinomycetota</taxon>
        <taxon>Actinomycetes</taxon>
        <taxon>Kitasatosporales</taxon>
        <taxon>Streptomycetaceae</taxon>
        <taxon>Streptomyces</taxon>
    </lineage>
</organism>
<dbReference type="AlphaFoldDB" id="A0A918CI43"/>
<accession>A0A918CI43</accession>
<keyword evidence="2" id="KW-1185">Reference proteome</keyword>
<comment type="caution">
    <text evidence="1">The sequence shown here is derived from an EMBL/GenBank/DDBJ whole genome shotgun (WGS) entry which is preliminary data.</text>
</comment>
<sequence length="86" mass="9430">MSIAKHTWPLHYPGSDKSVLPELLDEAFKAVEEGGVVLLHACEASWHVIHARQAELTPAILRRMAAKVSCWTAAGCSANRWVPALK</sequence>
<dbReference type="RefSeq" id="WP_189939366.1">
    <property type="nucleotide sequence ID" value="NZ_BMSX01000010.1"/>
</dbReference>
<gene>
    <name evidence="1" type="ORF">GCM10010251_45090</name>
</gene>
<dbReference type="EMBL" id="BMSX01000010">
    <property type="protein sequence ID" value="GGR23998.1"/>
    <property type="molecule type" value="Genomic_DNA"/>
</dbReference>
<dbReference type="Proteomes" id="UP000658320">
    <property type="component" value="Unassembled WGS sequence"/>
</dbReference>
<evidence type="ECO:0000313" key="2">
    <source>
        <dbReference type="Proteomes" id="UP000658320"/>
    </source>
</evidence>
<reference evidence="1" key="1">
    <citation type="journal article" date="2014" name="Int. J. Syst. Evol. Microbiol.">
        <title>Complete genome sequence of Corynebacterium casei LMG S-19264T (=DSM 44701T), isolated from a smear-ripened cheese.</title>
        <authorList>
            <consortium name="US DOE Joint Genome Institute (JGI-PGF)"/>
            <person name="Walter F."/>
            <person name="Albersmeier A."/>
            <person name="Kalinowski J."/>
            <person name="Ruckert C."/>
        </authorList>
    </citation>
    <scope>NUCLEOTIDE SEQUENCE</scope>
    <source>
        <strain evidence="1">JCM 4346</strain>
    </source>
</reference>
<name>A0A918CI43_9ACTN</name>